<evidence type="ECO:0000313" key="1">
    <source>
        <dbReference type="EMBL" id="EFH39945.1"/>
    </source>
</evidence>
<dbReference type="Gramene" id="Al_scaffold_0008_697">
    <property type="protein sequence ID" value="Al_scaffold_0008_697"/>
    <property type="gene ID" value="Al_scaffold_0008_697"/>
</dbReference>
<dbReference type="Proteomes" id="UP000008694">
    <property type="component" value="Unassembled WGS sequence"/>
</dbReference>
<name>D7MPB6_ARALL</name>
<reference evidence="2" key="1">
    <citation type="journal article" date="2011" name="Nat. Genet.">
        <title>The Arabidopsis lyrata genome sequence and the basis of rapid genome size change.</title>
        <authorList>
            <person name="Hu T.T."/>
            <person name="Pattyn P."/>
            <person name="Bakker E.G."/>
            <person name="Cao J."/>
            <person name="Cheng J.-F."/>
            <person name="Clark R.M."/>
            <person name="Fahlgren N."/>
            <person name="Fawcett J.A."/>
            <person name="Grimwood J."/>
            <person name="Gundlach H."/>
            <person name="Haberer G."/>
            <person name="Hollister J.D."/>
            <person name="Ossowski S."/>
            <person name="Ottilar R.P."/>
            <person name="Salamov A.A."/>
            <person name="Schneeberger K."/>
            <person name="Spannagl M."/>
            <person name="Wang X."/>
            <person name="Yang L."/>
            <person name="Nasrallah M.E."/>
            <person name="Bergelson J."/>
            <person name="Carrington J.C."/>
            <person name="Gaut B.S."/>
            <person name="Schmutz J."/>
            <person name="Mayer K.F.X."/>
            <person name="Van de Peer Y."/>
            <person name="Grigoriev I.V."/>
            <person name="Nordborg M."/>
            <person name="Weigel D."/>
            <person name="Guo Y.-L."/>
        </authorList>
    </citation>
    <scope>NUCLEOTIDE SEQUENCE [LARGE SCALE GENOMIC DNA]</scope>
    <source>
        <strain evidence="2">cv. MN47</strain>
    </source>
</reference>
<proteinExistence type="predicted"/>
<organism evidence="2">
    <name type="scientific">Arabidopsis lyrata subsp. lyrata</name>
    <name type="common">Lyre-leaved rock-cress</name>
    <dbReference type="NCBI Taxonomy" id="81972"/>
    <lineage>
        <taxon>Eukaryota</taxon>
        <taxon>Viridiplantae</taxon>
        <taxon>Streptophyta</taxon>
        <taxon>Embryophyta</taxon>
        <taxon>Tracheophyta</taxon>
        <taxon>Spermatophyta</taxon>
        <taxon>Magnoliopsida</taxon>
        <taxon>eudicotyledons</taxon>
        <taxon>Gunneridae</taxon>
        <taxon>Pentapetalae</taxon>
        <taxon>rosids</taxon>
        <taxon>malvids</taxon>
        <taxon>Brassicales</taxon>
        <taxon>Brassicaceae</taxon>
        <taxon>Camelineae</taxon>
        <taxon>Arabidopsis</taxon>
    </lineage>
</organism>
<evidence type="ECO:0000313" key="2">
    <source>
        <dbReference type="Proteomes" id="UP000008694"/>
    </source>
</evidence>
<feature type="non-terminal residue" evidence="1">
    <location>
        <position position="1"/>
    </location>
</feature>
<sequence>RIARAAESTSSSPSVASGDRALIHDDEFTQAKVRKSITWLVVNVFYVRKTLTCTYQPVLNGFT</sequence>
<accession>D7MPB6</accession>
<keyword evidence="2" id="KW-1185">Reference proteome</keyword>
<dbReference type="EMBL" id="GL348720">
    <property type="protein sequence ID" value="EFH39945.1"/>
    <property type="molecule type" value="Genomic_DNA"/>
</dbReference>
<gene>
    <name evidence="1" type="ORF">ARALYDRAFT_683877</name>
</gene>
<dbReference type="HOGENOM" id="CLU_2892610_0_0_1"/>
<dbReference type="STRING" id="81972.D7MPB6"/>
<dbReference type="AlphaFoldDB" id="D7MPB6"/>
<protein>
    <submittedName>
        <fullName evidence="1">Predicted protein</fullName>
    </submittedName>
</protein>